<evidence type="ECO:0000256" key="2">
    <source>
        <dbReference type="ARBA" id="ARBA00010944"/>
    </source>
</evidence>
<sequence length="289" mass="30992">MRVRVLVTGGNGRLARALARTGGSNVRTLSSAELDITNAASIRSTLDRLRPDVVINAAALSSVEASDTAPERARSVNATAPGYIAQACARLGTPLIHISTDYVFGAETLRPWRESDPVSPLNSYGRLKAEGERNVLAVGSRVCIARVAWLFGDGKDFIANLLRADADTVKVAHDQTGSPTPIRQLAKRLLALSERMNAGEAIPQMLHLAGSPPVSRADWVASAFESLRQAGRKTPKLLRVPMAEFGGGAPRPHYSALDCSLAAELFGEELDWRISTAQPETFTEQIMPA</sequence>
<dbReference type="SUPFAM" id="SSF51735">
    <property type="entry name" value="NAD(P)-binding Rossmann-fold domains"/>
    <property type="match status" value="1"/>
</dbReference>
<evidence type="ECO:0000313" key="8">
    <source>
        <dbReference type="EMBL" id="MBD3846366.1"/>
    </source>
</evidence>
<dbReference type="InterPro" id="IPR005913">
    <property type="entry name" value="dTDP_dehydrorham_reduct"/>
</dbReference>
<comment type="cofactor">
    <cofactor evidence="6">
        <name>Mg(2+)</name>
        <dbReference type="ChEBI" id="CHEBI:18420"/>
    </cofactor>
    <text evidence="6">Binds 1 Mg(2+) ion per monomer.</text>
</comment>
<reference evidence="8" key="1">
    <citation type="submission" date="2020-09" db="EMBL/GenBank/DDBJ databases">
        <title>Bosea spartocytisi sp. nov. a root nodule endophyte of Spartocytisus supranubius in the high mountain ecosystem fo the Teide National Park (Canary Islands, Spain).</title>
        <authorList>
            <person name="Pulido-Suarez L."/>
            <person name="Peix A."/>
            <person name="Igual J.M."/>
            <person name="Socas-Perez N."/>
            <person name="Velazquez E."/>
            <person name="Flores-Felix J.D."/>
            <person name="Leon-Barrios M."/>
        </authorList>
    </citation>
    <scope>NUCLEOTIDE SEQUENCE</scope>
    <source>
        <strain evidence="8">SSUT16</strain>
    </source>
</reference>
<comment type="caution">
    <text evidence="8">The sequence shown here is derived from an EMBL/GenBank/DDBJ whole genome shotgun (WGS) entry which is preliminary data.</text>
</comment>
<comment type="function">
    <text evidence="6">Catalyzes the reduction of dTDP-6-deoxy-L-lyxo-4-hexulose to yield dTDP-L-rhamnose.</text>
</comment>
<gene>
    <name evidence="8" type="ORF">IED13_11715</name>
</gene>
<comment type="similarity">
    <text evidence="2 6">Belongs to the dTDP-4-dehydrorhamnose reductase family.</text>
</comment>
<keyword evidence="9" id="KW-1185">Reference proteome</keyword>
<organism evidence="8 9">
    <name type="scientific">Bosea spartocytisi</name>
    <dbReference type="NCBI Taxonomy" id="2773451"/>
    <lineage>
        <taxon>Bacteria</taxon>
        <taxon>Pseudomonadati</taxon>
        <taxon>Pseudomonadota</taxon>
        <taxon>Alphaproteobacteria</taxon>
        <taxon>Hyphomicrobiales</taxon>
        <taxon>Boseaceae</taxon>
        <taxon>Bosea</taxon>
    </lineage>
</organism>
<keyword evidence="6" id="KW-0560">Oxidoreductase</keyword>
<dbReference type="PANTHER" id="PTHR10491:SF4">
    <property type="entry name" value="METHIONINE ADENOSYLTRANSFERASE 2 SUBUNIT BETA"/>
    <property type="match status" value="1"/>
</dbReference>
<proteinExistence type="inferred from homology"/>
<comment type="catalytic activity">
    <reaction evidence="5 6">
        <text>dTDP-beta-L-rhamnose + NADP(+) = dTDP-4-dehydro-beta-L-rhamnose + NADPH + H(+)</text>
        <dbReference type="Rhea" id="RHEA:21796"/>
        <dbReference type="ChEBI" id="CHEBI:15378"/>
        <dbReference type="ChEBI" id="CHEBI:57510"/>
        <dbReference type="ChEBI" id="CHEBI:57783"/>
        <dbReference type="ChEBI" id="CHEBI:58349"/>
        <dbReference type="ChEBI" id="CHEBI:62830"/>
        <dbReference type="EC" id="1.1.1.133"/>
    </reaction>
</comment>
<evidence type="ECO:0000256" key="1">
    <source>
        <dbReference type="ARBA" id="ARBA00004781"/>
    </source>
</evidence>
<protein>
    <recommendedName>
        <fullName evidence="4 6">dTDP-4-dehydrorhamnose reductase</fullName>
        <ecNumber evidence="3 6">1.1.1.133</ecNumber>
    </recommendedName>
</protein>
<dbReference type="InterPro" id="IPR029903">
    <property type="entry name" value="RmlD-like-bd"/>
</dbReference>
<comment type="pathway">
    <text evidence="1 6">Carbohydrate biosynthesis; dTDP-L-rhamnose biosynthesis.</text>
</comment>
<dbReference type="Gene3D" id="3.40.50.720">
    <property type="entry name" value="NAD(P)-binding Rossmann-like Domain"/>
    <property type="match status" value="1"/>
</dbReference>
<dbReference type="InterPro" id="IPR036291">
    <property type="entry name" value="NAD(P)-bd_dom_sf"/>
</dbReference>
<evidence type="ECO:0000256" key="3">
    <source>
        <dbReference type="ARBA" id="ARBA00012929"/>
    </source>
</evidence>
<dbReference type="Proteomes" id="UP000619295">
    <property type="component" value="Unassembled WGS sequence"/>
</dbReference>
<accession>A0A927E7T7</accession>
<dbReference type="AlphaFoldDB" id="A0A927E7T7"/>
<dbReference type="GO" id="GO:0008831">
    <property type="term" value="F:dTDP-4-dehydrorhamnose reductase activity"/>
    <property type="evidence" value="ECO:0007669"/>
    <property type="project" value="UniProtKB-EC"/>
</dbReference>
<dbReference type="EMBL" id="JACXWY010000006">
    <property type="protein sequence ID" value="MBD3846366.1"/>
    <property type="molecule type" value="Genomic_DNA"/>
</dbReference>
<dbReference type="Pfam" id="PF04321">
    <property type="entry name" value="RmlD_sub_bind"/>
    <property type="match status" value="1"/>
</dbReference>
<dbReference type="EC" id="1.1.1.133" evidence="3 6"/>
<feature type="domain" description="RmlD-like substrate binding" evidence="7">
    <location>
        <begin position="4"/>
        <end position="275"/>
    </location>
</feature>
<dbReference type="PANTHER" id="PTHR10491">
    <property type="entry name" value="DTDP-4-DEHYDRORHAMNOSE REDUCTASE"/>
    <property type="match status" value="1"/>
</dbReference>
<evidence type="ECO:0000259" key="7">
    <source>
        <dbReference type="Pfam" id="PF04321"/>
    </source>
</evidence>
<name>A0A927E7T7_9HYPH</name>
<evidence type="ECO:0000256" key="4">
    <source>
        <dbReference type="ARBA" id="ARBA00017099"/>
    </source>
</evidence>
<evidence type="ECO:0000256" key="6">
    <source>
        <dbReference type="RuleBase" id="RU364082"/>
    </source>
</evidence>
<keyword evidence="6" id="KW-0521">NADP</keyword>
<dbReference type="CDD" id="cd05254">
    <property type="entry name" value="dTDP_HR_like_SDR_e"/>
    <property type="match status" value="1"/>
</dbReference>
<evidence type="ECO:0000256" key="5">
    <source>
        <dbReference type="ARBA" id="ARBA00048200"/>
    </source>
</evidence>
<dbReference type="RefSeq" id="WP_191124266.1">
    <property type="nucleotide sequence ID" value="NZ_JACXWY010000006.1"/>
</dbReference>
<evidence type="ECO:0000313" key="9">
    <source>
        <dbReference type="Proteomes" id="UP000619295"/>
    </source>
</evidence>